<evidence type="ECO:0000313" key="1">
    <source>
        <dbReference type="EMBL" id="KAH3708904.1"/>
    </source>
</evidence>
<gene>
    <name evidence="1" type="ORF">DPMN_068363</name>
</gene>
<proteinExistence type="predicted"/>
<dbReference type="Proteomes" id="UP000828390">
    <property type="component" value="Unassembled WGS sequence"/>
</dbReference>
<protein>
    <submittedName>
        <fullName evidence="1">Uncharacterized protein</fullName>
    </submittedName>
</protein>
<name>A0A9D4BU61_DREPO</name>
<accession>A0A9D4BU61</accession>
<organism evidence="1 2">
    <name type="scientific">Dreissena polymorpha</name>
    <name type="common">Zebra mussel</name>
    <name type="synonym">Mytilus polymorpha</name>
    <dbReference type="NCBI Taxonomy" id="45954"/>
    <lineage>
        <taxon>Eukaryota</taxon>
        <taxon>Metazoa</taxon>
        <taxon>Spiralia</taxon>
        <taxon>Lophotrochozoa</taxon>
        <taxon>Mollusca</taxon>
        <taxon>Bivalvia</taxon>
        <taxon>Autobranchia</taxon>
        <taxon>Heteroconchia</taxon>
        <taxon>Euheterodonta</taxon>
        <taxon>Imparidentia</taxon>
        <taxon>Neoheterodontei</taxon>
        <taxon>Myida</taxon>
        <taxon>Dreissenoidea</taxon>
        <taxon>Dreissenidae</taxon>
        <taxon>Dreissena</taxon>
    </lineage>
</organism>
<reference evidence="1" key="2">
    <citation type="submission" date="2020-11" db="EMBL/GenBank/DDBJ databases">
        <authorList>
            <person name="McCartney M.A."/>
            <person name="Auch B."/>
            <person name="Kono T."/>
            <person name="Mallez S."/>
            <person name="Becker A."/>
            <person name="Gohl D.M."/>
            <person name="Silverstein K.A.T."/>
            <person name="Koren S."/>
            <person name="Bechman K.B."/>
            <person name="Herman A."/>
            <person name="Abrahante J.E."/>
            <person name="Garbe J."/>
        </authorList>
    </citation>
    <scope>NUCLEOTIDE SEQUENCE</scope>
    <source>
        <strain evidence="1">Duluth1</strain>
        <tissue evidence="1">Whole animal</tissue>
    </source>
</reference>
<reference evidence="1" key="1">
    <citation type="journal article" date="2019" name="bioRxiv">
        <title>The Genome of the Zebra Mussel, Dreissena polymorpha: A Resource for Invasive Species Research.</title>
        <authorList>
            <person name="McCartney M.A."/>
            <person name="Auch B."/>
            <person name="Kono T."/>
            <person name="Mallez S."/>
            <person name="Zhang Y."/>
            <person name="Obille A."/>
            <person name="Becker A."/>
            <person name="Abrahante J.E."/>
            <person name="Garbe J."/>
            <person name="Badalamenti J.P."/>
            <person name="Herman A."/>
            <person name="Mangelson H."/>
            <person name="Liachko I."/>
            <person name="Sullivan S."/>
            <person name="Sone E.D."/>
            <person name="Koren S."/>
            <person name="Silverstein K.A.T."/>
            <person name="Beckman K.B."/>
            <person name="Gohl D.M."/>
        </authorList>
    </citation>
    <scope>NUCLEOTIDE SEQUENCE</scope>
    <source>
        <strain evidence="1">Duluth1</strain>
        <tissue evidence="1">Whole animal</tissue>
    </source>
</reference>
<dbReference type="EMBL" id="JAIWYP010000014">
    <property type="protein sequence ID" value="KAH3708904.1"/>
    <property type="molecule type" value="Genomic_DNA"/>
</dbReference>
<evidence type="ECO:0000313" key="2">
    <source>
        <dbReference type="Proteomes" id="UP000828390"/>
    </source>
</evidence>
<keyword evidence="2" id="KW-1185">Reference proteome</keyword>
<comment type="caution">
    <text evidence="1">The sequence shown here is derived from an EMBL/GenBank/DDBJ whole genome shotgun (WGS) entry which is preliminary data.</text>
</comment>
<sequence length="341" mass="38812">MTCNIEPLQLAERITKNPLIKVSFYGWTDPFPSGGNQTQASGIESFEVYVNEVVPPNGTLSSIVLSKKVNNTEYSVNLNITSEKPKLYCITLETKDFANNVQHARRFVLFDNYSSLKTSYENLLKITSASNTEPYAWQNHHNDVCLDWKDYFYNKFYQENKVLNPIQPHHLISATSIYEQNTGVVPVSGTPNIDGIVGFVFHWTRYRKFHLNITGSDVVPEFQKQQFCRALDMEDGDTFYIQIEALDIANNRLGSNRTLFIDRTAPIIVNINLFKNGVTQLFVHNTTDLSRMILNFETYDSHSGIRNVKWMISKSDTGENIGNGTIGAKHLNEVKAFIKST</sequence>
<dbReference type="AlphaFoldDB" id="A0A9D4BU61"/>